<reference evidence="2" key="1">
    <citation type="submission" date="2016-10" db="EMBL/GenBank/DDBJ databases">
        <authorList>
            <person name="Varghese N."/>
            <person name="Submissions S."/>
        </authorList>
    </citation>
    <scope>NUCLEOTIDE SEQUENCE [LARGE SCALE GENOMIC DNA]</scope>
    <source>
        <strain evidence="2">CGMCC 1.10228</strain>
    </source>
</reference>
<proteinExistence type="predicted"/>
<gene>
    <name evidence="1" type="ORF">SAMN04488136_1083</name>
</gene>
<protein>
    <submittedName>
        <fullName evidence="1">Uncharacterized protein</fullName>
    </submittedName>
</protein>
<organism evidence="1 2">
    <name type="scientific">Vibrio xiamenensis</name>
    <dbReference type="NCBI Taxonomy" id="861298"/>
    <lineage>
        <taxon>Bacteria</taxon>
        <taxon>Pseudomonadati</taxon>
        <taxon>Pseudomonadota</taxon>
        <taxon>Gammaproteobacteria</taxon>
        <taxon>Vibrionales</taxon>
        <taxon>Vibrionaceae</taxon>
        <taxon>Vibrio</taxon>
    </lineage>
</organism>
<dbReference type="EMBL" id="FNDD01000008">
    <property type="protein sequence ID" value="SDH08897.1"/>
    <property type="molecule type" value="Genomic_DNA"/>
</dbReference>
<keyword evidence="2" id="KW-1185">Reference proteome</keyword>
<name>A0A1G7ZJZ8_9VIBR</name>
<sequence length="90" mass="10074">MIVSNVSDEHIGDKAKKEWFSYWRHFSAGQQTYCSEVNCLEEHTHGVLVKVAGDEEQLYVIPLCKAHSENLDSAIEIAEGTEVIPANLTL</sequence>
<accession>A0A1G7ZJZ8</accession>
<dbReference type="AlphaFoldDB" id="A0A1G7ZJZ8"/>
<evidence type="ECO:0000313" key="1">
    <source>
        <dbReference type="EMBL" id="SDH08897.1"/>
    </source>
</evidence>
<evidence type="ECO:0000313" key="2">
    <source>
        <dbReference type="Proteomes" id="UP000198854"/>
    </source>
</evidence>
<dbReference type="Proteomes" id="UP000198854">
    <property type="component" value="Unassembled WGS sequence"/>
</dbReference>
<dbReference type="OrthoDB" id="9180944at2"/>
<dbReference type="RefSeq" id="WP_093272470.1">
    <property type="nucleotide sequence ID" value="NZ_FNDD01000008.1"/>
</dbReference>